<accession>A0ACC3A9M0</accession>
<keyword evidence="2" id="KW-1185">Reference proteome</keyword>
<dbReference type="Proteomes" id="UP001172386">
    <property type="component" value="Unassembled WGS sequence"/>
</dbReference>
<comment type="caution">
    <text evidence="1">The sequence shown here is derived from an EMBL/GenBank/DDBJ whole genome shotgun (WGS) entry which is preliminary data.</text>
</comment>
<gene>
    <name evidence="1" type="ORF">H2198_004242</name>
</gene>
<evidence type="ECO:0000313" key="1">
    <source>
        <dbReference type="EMBL" id="KAJ9657596.1"/>
    </source>
</evidence>
<name>A0ACC3A9M0_9EURO</name>
<dbReference type="EMBL" id="JAPDRQ010000062">
    <property type="protein sequence ID" value="KAJ9657596.1"/>
    <property type="molecule type" value="Genomic_DNA"/>
</dbReference>
<proteinExistence type="predicted"/>
<sequence>MSAVLSSRNSEGPSGQASLRNSPAPISPRTGHKRQRDGQSVPIAHGHGGFQTPIPLSGDNRTRKTRFASDASLVLVGIRGSGKRSLGFIAAAALGRRFITEDHYFQGLTGFSRQEYLRIHGSEEFYKQDVEASQRMLDDNKEGCVIDCGLGSLTRGLQEHLKVYCQTNPVIYIQRDMNSVRKLLKLSDRSAQMLENGDPSHRRCSNYEFYNIEDESGIDVDNDDDRASPSYSFKLREAQADFSHFVRVLTAAGDVAGDIVAAFSRNAPIETKLYTHTLVMPLSFYENHRLNFDALQAGGDVADLHIDKWQDGTAKLVTRMVADVRRHLKIPIMVSTPPITNYFPLDVYFAVLRHALRLAVEFLVINLALERGWISGLAAQRGSTRFIGYIRCPQGPEIASRENEVIEKCDKAVSLGISLVKITCPATAHDDSSYLQRLIHTLQARYSGKLRFIAYNTGIHGRTSQVFNPILTPVTHENFRGLGLNHDLLPWITAREALQALFASFVLEPLHFFVFGANVSSSLSPVMHNKAYSVIGLPHHYSAVSVESWEDIETRARALDFGGASIAQPWKVKIMDKLSFLSDHARAIGAINTLVPLRGESAETSQLGKQAAFRNRAGPVSSFYGDNSDWISIRVTLNRNLTPRNVIHSKSSALIIGAGGMARAACYALLQMGCRNIFVYNRTTSNAVILADNFIRWCQNEGHIPSARIVVLESTDDIWPEGFAPPTIIISCVTHERLPGEHHVADFTVPEQWLGSETGGAAIEQAYYITTPFIQQIKQLRTSTGRPWVVVDGLEVLHEQAVAQFEMMTGRIPPQQAMWSELQSAVERRGGKV</sequence>
<reference evidence="1" key="1">
    <citation type="submission" date="2022-10" db="EMBL/GenBank/DDBJ databases">
        <title>Culturing micro-colonial fungi from biological soil crusts in the Mojave desert and describing Neophaeococcomyces mojavensis, and introducing the new genera and species Taxawa tesnikishii.</title>
        <authorList>
            <person name="Kurbessoian T."/>
            <person name="Stajich J.E."/>
        </authorList>
    </citation>
    <scope>NUCLEOTIDE SEQUENCE</scope>
    <source>
        <strain evidence="1">JES_112</strain>
    </source>
</reference>
<protein>
    <submittedName>
        <fullName evidence="1">Uncharacterized protein</fullName>
    </submittedName>
</protein>
<organism evidence="1 2">
    <name type="scientific">Neophaeococcomyces mojaviensis</name>
    <dbReference type="NCBI Taxonomy" id="3383035"/>
    <lineage>
        <taxon>Eukaryota</taxon>
        <taxon>Fungi</taxon>
        <taxon>Dikarya</taxon>
        <taxon>Ascomycota</taxon>
        <taxon>Pezizomycotina</taxon>
        <taxon>Eurotiomycetes</taxon>
        <taxon>Chaetothyriomycetidae</taxon>
        <taxon>Chaetothyriales</taxon>
        <taxon>Chaetothyriales incertae sedis</taxon>
        <taxon>Neophaeococcomyces</taxon>
    </lineage>
</organism>
<evidence type="ECO:0000313" key="2">
    <source>
        <dbReference type="Proteomes" id="UP001172386"/>
    </source>
</evidence>